<dbReference type="SUPFAM" id="SSF103473">
    <property type="entry name" value="MFS general substrate transporter"/>
    <property type="match status" value="1"/>
</dbReference>
<sequence>MKASSKEKHPVDSASTSDSHNTSKSDHPSDVRPATATGSIVSDEKEPISEAGRDLESGQAAAEENNKQPVLEGKKMLGVMVALALSMFLAALDNTIVSTMLPKISEEFEALNLMTWIITSYVIASTALQPIYGKLCQIYGHQYVLLAAHVFFLVGSIICGASKSAHMLIAGRTVAGVGGSGLMSICFVVVGDFVPAAKGPMYLASFGMVWAISSVVGPLLGGVFADKTGFEWGFYINPCIQAAVLVLIVLFMRIPRPQGSPMQKLKRIDFIGVIVIVAGIVLLQLGLTWGGRDHPWKSAAVIVTLVLGIILLAAFVFIEWKLPTEPIMPLRLFKRRNTCLMFAAQGTFGITFFMPIFYIPIYLSVIKNVSAISAGVHLISCMLGISLASICTGILITKTGIYRPFIWIGTVLNVTGIGLFTLFDSHPSEGKLIGIPIIFGVGIGVSMQPMISCMQNSVDQRDVATSTTLFMTIRMLGNAIGLAIAQSVLQNQISPLLDSIATKFPDYTDVIYGIITDQSVIWGNDVPPKVRDATIDAYVKALRKVYLVILAFGVLTFIISLFVKNVSLRKKLGDDPEDSED</sequence>
<dbReference type="GO" id="GO:0005886">
    <property type="term" value="C:plasma membrane"/>
    <property type="evidence" value="ECO:0007669"/>
    <property type="project" value="TreeGrafter"/>
</dbReference>
<feature type="transmembrane region" description="Helical" evidence="7">
    <location>
        <begin position="429"/>
        <end position="447"/>
    </location>
</feature>
<comment type="subcellular location">
    <subcellularLocation>
        <location evidence="1">Endomembrane system</location>
        <topology evidence="1">Multi-pass membrane protein</topology>
    </subcellularLocation>
</comment>
<keyword evidence="10" id="KW-1185">Reference proteome</keyword>
<dbReference type="EMBL" id="JANBUO010001626">
    <property type="protein sequence ID" value="KAJ2797465.1"/>
    <property type="molecule type" value="Genomic_DNA"/>
</dbReference>
<dbReference type="GO" id="GO:0022857">
    <property type="term" value="F:transmembrane transporter activity"/>
    <property type="evidence" value="ECO:0007669"/>
    <property type="project" value="InterPro"/>
</dbReference>
<protein>
    <recommendedName>
        <fullName evidence="8">Major facilitator superfamily (MFS) profile domain-containing protein</fullName>
    </recommendedName>
</protein>
<feature type="transmembrane region" description="Helical" evidence="7">
    <location>
        <begin position="113"/>
        <end position="131"/>
    </location>
</feature>
<dbReference type="PRINTS" id="PR01036">
    <property type="entry name" value="TCRTETB"/>
</dbReference>
<evidence type="ECO:0000256" key="2">
    <source>
        <dbReference type="ARBA" id="ARBA00022448"/>
    </source>
</evidence>
<feature type="region of interest" description="Disordered" evidence="6">
    <location>
        <begin position="1"/>
        <end position="67"/>
    </location>
</feature>
<feature type="compositionally biased region" description="Basic and acidic residues" evidence="6">
    <location>
        <begin position="21"/>
        <end position="30"/>
    </location>
</feature>
<keyword evidence="5 7" id="KW-0472">Membrane</keyword>
<evidence type="ECO:0000259" key="8">
    <source>
        <dbReference type="PROSITE" id="PS50850"/>
    </source>
</evidence>
<evidence type="ECO:0000256" key="3">
    <source>
        <dbReference type="ARBA" id="ARBA00022692"/>
    </source>
</evidence>
<dbReference type="PROSITE" id="PS50850">
    <property type="entry name" value="MFS"/>
    <property type="match status" value="1"/>
</dbReference>
<comment type="caution">
    <text evidence="9">The sequence shown here is derived from an EMBL/GenBank/DDBJ whole genome shotgun (WGS) entry which is preliminary data.</text>
</comment>
<evidence type="ECO:0000313" key="9">
    <source>
        <dbReference type="EMBL" id="KAJ2797465.1"/>
    </source>
</evidence>
<feature type="transmembrane region" description="Helical" evidence="7">
    <location>
        <begin position="202"/>
        <end position="220"/>
    </location>
</feature>
<dbReference type="PANTHER" id="PTHR23501">
    <property type="entry name" value="MAJOR FACILITATOR SUPERFAMILY"/>
    <property type="match status" value="1"/>
</dbReference>
<dbReference type="PANTHER" id="PTHR23501:SF191">
    <property type="entry name" value="VACUOLAR BASIC AMINO ACID TRANSPORTER 4"/>
    <property type="match status" value="1"/>
</dbReference>
<dbReference type="Gene3D" id="1.20.1720.10">
    <property type="entry name" value="Multidrug resistance protein D"/>
    <property type="match status" value="1"/>
</dbReference>
<feature type="transmembrane region" description="Helical" evidence="7">
    <location>
        <begin position="169"/>
        <end position="190"/>
    </location>
</feature>
<dbReference type="InterPro" id="IPR011701">
    <property type="entry name" value="MFS"/>
</dbReference>
<evidence type="ECO:0000256" key="5">
    <source>
        <dbReference type="ARBA" id="ARBA00023136"/>
    </source>
</evidence>
<feature type="compositionally biased region" description="Basic and acidic residues" evidence="6">
    <location>
        <begin position="1"/>
        <end position="11"/>
    </location>
</feature>
<feature type="transmembrane region" description="Helical" evidence="7">
    <location>
        <begin position="404"/>
        <end position="423"/>
    </location>
</feature>
<dbReference type="InterPro" id="IPR036259">
    <property type="entry name" value="MFS_trans_sf"/>
</dbReference>
<dbReference type="Proteomes" id="UP001140094">
    <property type="component" value="Unassembled WGS sequence"/>
</dbReference>
<evidence type="ECO:0000256" key="7">
    <source>
        <dbReference type="SAM" id="Phobius"/>
    </source>
</evidence>
<keyword evidence="4 7" id="KW-1133">Transmembrane helix</keyword>
<feature type="transmembrane region" description="Helical" evidence="7">
    <location>
        <begin position="267"/>
        <end position="287"/>
    </location>
</feature>
<proteinExistence type="predicted"/>
<reference evidence="9" key="1">
    <citation type="submission" date="2022-07" db="EMBL/GenBank/DDBJ databases">
        <title>Phylogenomic reconstructions and comparative analyses of Kickxellomycotina fungi.</title>
        <authorList>
            <person name="Reynolds N.K."/>
            <person name="Stajich J.E."/>
            <person name="Barry K."/>
            <person name="Grigoriev I.V."/>
            <person name="Crous P."/>
            <person name="Smith M.E."/>
        </authorList>
    </citation>
    <scope>NUCLEOTIDE SEQUENCE</scope>
    <source>
        <strain evidence="9">NRRL 1565</strain>
    </source>
</reference>
<dbReference type="OrthoDB" id="10021397at2759"/>
<dbReference type="GO" id="GO:0012505">
    <property type="term" value="C:endomembrane system"/>
    <property type="evidence" value="ECO:0007669"/>
    <property type="project" value="UniProtKB-SubCell"/>
</dbReference>
<keyword evidence="3 7" id="KW-0812">Transmembrane</keyword>
<feature type="compositionally biased region" description="Basic and acidic residues" evidence="6">
    <location>
        <begin position="42"/>
        <end position="56"/>
    </location>
</feature>
<gene>
    <name evidence="9" type="ORF">H4R20_005170</name>
</gene>
<dbReference type="InterPro" id="IPR020846">
    <property type="entry name" value="MFS_dom"/>
</dbReference>
<accession>A0A9W8HT93</accession>
<dbReference type="Gene3D" id="1.20.1250.20">
    <property type="entry name" value="MFS general substrate transporter like domains"/>
    <property type="match status" value="1"/>
</dbReference>
<evidence type="ECO:0000256" key="6">
    <source>
        <dbReference type="SAM" id="MobiDB-lite"/>
    </source>
</evidence>
<evidence type="ECO:0000256" key="1">
    <source>
        <dbReference type="ARBA" id="ARBA00004127"/>
    </source>
</evidence>
<name>A0A9W8HT93_9FUNG</name>
<feature type="transmembrane region" description="Helical" evidence="7">
    <location>
        <begin position="232"/>
        <end position="255"/>
    </location>
</feature>
<dbReference type="CDD" id="cd17502">
    <property type="entry name" value="MFS_Azr1_MDR_like"/>
    <property type="match status" value="1"/>
</dbReference>
<evidence type="ECO:0000313" key="10">
    <source>
        <dbReference type="Proteomes" id="UP001140094"/>
    </source>
</evidence>
<feature type="transmembrane region" description="Helical" evidence="7">
    <location>
        <begin position="77"/>
        <end position="101"/>
    </location>
</feature>
<dbReference type="AlphaFoldDB" id="A0A9W8HT93"/>
<feature type="transmembrane region" description="Helical" evidence="7">
    <location>
        <begin position="545"/>
        <end position="563"/>
    </location>
</feature>
<feature type="transmembrane region" description="Helical" evidence="7">
    <location>
        <begin position="339"/>
        <end position="363"/>
    </location>
</feature>
<feature type="transmembrane region" description="Helical" evidence="7">
    <location>
        <begin position="299"/>
        <end position="318"/>
    </location>
</feature>
<evidence type="ECO:0000256" key="4">
    <source>
        <dbReference type="ARBA" id="ARBA00022989"/>
    </source>
</evidence>
<feature type="transmembrane region" description="Helical" evidence="7">
    <location>
        <begin position="468"/>
        <end position="489"/>
    </location>
</feature>
<keyword evidence="2" id="KW-0813">Transport</keyword>
<dbReference type="Pfam" id="PF07690">
    <property type="entry name" value="MFS_1"/>
    <property type="match status" value="1"/>
</dbReference>
<feature type="transmembrane region" description="Helical" evidence="7">
    <location>
        <begin position="143"/>
        <end position="163"/>
    </location>
</feature>
<feature type="transmembrane region" description="Helical" evidence="7">
    <location>
        <begin position="375"/>
        <end position="397"/>
    </location>
</feature>
<organism evidence="9 10">
    <name type="scientific">Coemansia guatemalensis</name>
    <dbReference type="NCBI Taxonomy" id="2761395"/>
    <lineage>
        <taxon>Eukaryota</taxon>
        <taxon>Fungi</taxon>
        <taxon>Fungi incertae sedis</taxon>
        <taxon>Zoopagomycota</taxon>
        <taxon>Kickxellomycotina</taxon>
        <taxon>Kickxellomycetes</taxon>
        <taxon>Kickxellales</taxon>
        <taxon>Kickxellaceae</taxon>
        <taxon>Coemansia</taxon>
    </lineage>
</organism>
<feature type="domain" description="Major facilitator superfamily (MFS) profile" evidence="8">
    <location>
        <begin position="79"/>
        <end position="568"/>
    </location>
</feature>